<dbReference type="AlphaFoldDB" id="A0AAE3VCA0"/>
<organism evidence="1 2">
    <name type="scientific">Moryella indoligenes</name>
    <dbReference type="NCBI Taxonomy" id="371674"/>
    <lineage>
        <taxon>Bacteria</taxon>
        <taxon>Bacillati</taxon>
        <taxon>Bacillota</taxon>
        <taxon>Clostridia</taxon>
        <taxon>Lachnospirales</taxon>
        <taxon>Lachnospiraceae</taxon>
        <taxon>Moryella</taxon>
    </lineage>
</organism>
<dbReference type="RefSeq" id="WP_307255539.1">
    <property type="nucleotide sequence ID" value="NZ_JAUSTO010000029.1"/>
</dbReference>
<comment type="caution">
    <text evidence="1">The sequence shown here is derived from an EMBL/GenBank/DDBJ whole genome shotgun (WGS) entry which is preliminary data.</text>
</comment>
<keyword evidence="2" id="KW-1185">Reference proteome</keyword>
<gene>
    <name evidence="1" type="ORF">J2S20_002383</name>
</gene>
<reference evidence="1" key="1">
    <citation type="submission" date="2023-07" db="EMBL/GenBank/DDBJ databases">
        <title>Genomic Encyclopedia of Type Strains, Phase IV (KMG-IV): sequencing the most valuable type-strain genomes for metagenomic binning, comparative biology and taxonomic classification.</title>
        <authorList>
            <person name="Goeker M."/>
        </authorList>
    </citation>
    <scope>NUCLEOTIDE SEQUENCE</scope>
    <source>
        <strain evidence="1">DSM 19659</strain>
    </source>
</reference>
<sequence length="214" mass="23594">MNTENTDLEVVEEQSIELSKDVFSSREGFQNIYDIGKMFAKSQLVPQNYQNKPMDCAIAVDMANRMGVSPMMVMQNLYVVKGKPSWSGQACMSLIKASPEYKDVRAVYTGNKGTDEWGCHIEATDKVTGEKITGTEITIKMAKAEGWYGKPGSKWLTMPQQMLAYRAAAFFARVYIPNALMGCAVENEGDDIAALKTAPEIKNVFGGVTSDSDK</sequence>
<evidence type="ECO:0008006" key="3">
    <source>
        <dbReference type="Google" id="ProtNLM"/>
    </source>
</evidence>
<evidence type="ECO:0000313" key="1">
    <source>
        <dbReference type="EMBL" id="MDQ0153661.1"/>
    </source>
</evidence>
<dbReference type="Proteomes" id="UP001241537">
    <property type="component" value="Unassembled WGS sequence"/>
</dbReference>
<protein>
    <recommendedName>
        <fullName evidence="3">RecT family protein</fullName>
    </recommendedName>
</protein>
<proteinExistence type="predicted"/>
<evidence type="ECO:0000313" key="2">
    <source>
        <dbReference type="Proteomes" id="UP001241537"/>
    </source>
</evidence>
<accession>A0AAE3VCA0</accession>
<name>A0AAE3VCA0_9FIRM</name>
<dbReference type="EMBL" id="JAUSTO010000029">
    <property type="protein sequence ID" value="MDQ0153661.1"/>
    <property type="molecule type" value="Genomic_DNA"/>
</dbReference>